<comment type="caution">
    <text evidence="3">The sequence shown here is derived from an EMBL/GenBank/DDBJ whole genome shotgun (WGS) entry which is preliminary data.</text>
</comment>
<dbReference type="Gene3D" id="1.10.10.2840">
    <property type="entry name" value="PucR C-terminal helix-turn-helix domain"/>
    <property type="match status" value="1"/>
</dbReference>
<dbReference type="SMART" id="SM00065">
    <property type="entry name" value="GAF"/>
    <property type="match status" value="1"/>
</dbReference>
<dbReference type="InterPro" id="IPR025736">
    <property type="entry name" value="PucR_C-HTH_dom"/>
</dbReference>
<dbReference type="InterPro" id="IPR042070">
    <property type="entry name" value="PucR_C-HTH_sf"/>
</dbReference>
<dbReference type="InterPro" id="IPR029016">
    <property type="entry name" value="GAF-like_dom_sf"/>
</dbReference>
<dbReference type="SUPFAM" id="SSF55781">
    <property type="entry name" value="GAF domain-like"/>
    <property type="match status" value="1"/>
</dbReference>
<dbReference type="Pfam" id="PF13556">
    <property type="entry name" value="HTH_30"/>
    <property type="match status" value="1"/>
</dbReference>
<dbReference type="RefSeq" id="WP_185985856.1">
    <property type="nucleotide sequence ID" value="NZ_JACCBD010000001.1"/>
</dbReference>
<keyword evidence="4" id="KW-1185">Reference proteome</keyword>
<gene>
    <name evidence="3" type="ORF">BJ960_000153</name>
</gene>
<organism evidence="3 4">
    <name type="scientific">Leucobacter aridicollis</name>
    <dbReference type="NCBI Taxonomy" id="283878"/>
    <lineage>
        <taxon>Bacteria</taxon>
        <taxon>Bacillati</taxon>
        <taxon>Actinomycetota</taxon>
        <taxon>Actinomycetes</taxon>
        <taxon>Micrococcales</taxon>
        <taxon>Microbacteriaceae</taxon>
        <taxon>Leucobacter</taxon>
    </lineage>
</organism>
<dbReference type="Gene3D" id="3.30.450.40">
    <property type="match status" value="1"/>
</dbReference>
<dbReference type="InterPro" id="IPR003018">
    <property type="entry name" value="GAF"/>
</dbReference>
<dbReference type="PANTHER" id="PTHR33744:SF1">
    <property type="entry name" value="DNA-BINDING TRANSCRIPTIONAL ACTIVATOR ADER"/>
    <property type="match status" value="1"/>
</dbReference>
<sequence length="634" mass="68076">MHERNSVRQRAEPCSAGERPFEGVGMTAGSNRDRELAAIIRRLSEGSPVSESEISAAANTAETAEALIALSQRTAGLRQRSAELRAVMSSTRDLLSTTDAELLLQRIVDRAHELIELDIAYLSVYDASNEELYVRAATGTTSPRFLTMVVPAGIGLASLAVRTRHPQWVEDYDELTTVPHDPVIDGIVQEEQLRSLVGVPLVVGDEVLGVLFGASRQPHSFRADEISLLATFAGHAALVLHTARLLQEATTATQEAARGQRAAEWAASLHGDLTALVVHGHGTATVIATLSDALGRPVGLLDVEGKVVAGTMSETSPGRRMREVIERTVAGGTSLRLPQGAVELVAPVLAATGHLGAIVVERGAAPLTSVEQRAVERSAVIAALVHMRHDALDQAEERVRGELAADLFDPERRASGVDRAEARGYPVDEPWALCVVLLPREHCAQALAAVRGRRDFLAAHTPVGVAVLAPLEHSGDTCEHIVGVMNRPEAGAAYVIAANLQEAAAGIEDAIQTAKLAQGLALGSRRFPVATFAPYALLFGGEGGKLRDFVTETLRPVSQWDHAHGTQLVETLAALFDERWSLTAASRRLHIHLNTLKQRVQRLRALLGEADDSPEARFRLELAVRVEVARRALE</sequence>
<proteinExistence type="predicted"/>
<evidence type="ECO:0000313" key="4">
    <source>
        <dbReference type="Proteomes" id="UP000586095"/>
    </source>
</evidence>
<name>A0A852R8X7_9MICO</name>
<dbReference type="AlphaFoldDB" id="A0A852R8X7"/>
<dbReference type="EMBL" id="JACCBD010000001">
    <property type="protein sequence ID" value="NYD25350.1"/>
    <property type="molecule type" value="Genomic_DNA"/>
</dbReference>
<evidence type="ECO:0000313" key="3">
    <source>
        <dbReference type="EMBL" id="NYD25350.1"/>
    </source>
</evidence>
<protein>
    <submittedName>
        <fullName evidence="3">Putative methionine-R-sulfoxide reductase with GAF domain</fullName>
    </submittedName>
</protein>
<feature type="domain" description="GAF" evidence="2">
    <location>
        <begin position="99"/>
        <end position="250"/>
    </location>
</feature>
<dbReference type="Proteomes" id="UP000586095">
    <property type="component" value="Unassembled WGS sequence"/>
</dbReference>
<dbReference type="PANTHER" id="PTHR33744">
    <property type="entry name" value="CARBOHYDRATE DIACID REGULATOR"/>
    <property type="match status" value="1"/>
</dbReference>
<evidence type="ECO:0000259" key="2">
    <source>
        <dbReference type="SMART" id="SM00065"/>
    </source>
</evidence>
<evidence type="ECO:0000256" key="1">
    <source>
        <dbReference type="SAM" id="MobiDB-lite"/>
    </source>
</evidence>
<reference evidence="3 4" key="1">
    <citation type="submission" date="2020-07" db="EMBL/GenBank/DDBJ databases">
        <title>Sequencing the genomes of 1000 actinobacteria strains.</title>
        <authorList>
            <person name="Klenk H.-P."/>
        </authorList>
    </citation>
    <scope>NUCLEOTIDE SEQUENCE [LARGE SCALE GENOMIC DNA]</scope>
    <source>
        <strain evidence="3 4">DSM 17380</strain>
    </source>
</reference>
<dbReference type="Pfam" id="PF13185">
    <property type="entry name" value="GAF_2"/>
    <property type="match status" value="1"/>
</dbReference>
<feature type="compositionally biased region" description="Basic and acidic residues" evidence="1">
    <location>
        <begin position="1"/>
        <end position="11"/>
    </location>
</feature>
<dbReference type="InterPro" id="IPR051448">
    <property type="entry name" value="CdaR-like_regulators"/>
</dbReference>
<accession>A0A852R8X7</accession>
<feature type="region of interest" description="Disordered" evidence="1">
    <location>
        <begin position="1"/>
        <end position="28"/>
    </location>
</feature>